<dbReference type="Proteomes" id="UP000182192">
    <property type="component" value="Unassembled WGS sequence"/>
</dbReference>
<feature type="domain" description="Calcineurin-like phosphoesterase" evidence="1">
    <location>
        <begin position="2"/>
        <end position="224"/>
    </location>
</feature>
<dbReference type="InterPro" id="IPR029052">
    <property type="entry name" value="Metallo-depent_PP-like"/>
</dbReference>
<gene>
    <name evidence="2" type="ORF">SAMN02910406_00088</name>
</gene>
<dbReference type="Pfam" id="PF00149">
    <property type="entry name" value="Metallophos"/>
    <property type="match status" value="1"/>
</dbReference>
<proteinExistence type="predicted"/>
<sequence>MIYLTGDTHCGLDMGKLSTEQLKKQGIELTENDHLIITGDFGFPFLPSDISEYEASNGREGEYSYRIKYLKERPYSILFIEGNHDNHDWWSRQEVTDMFGGKVQIHPHATNVIHLMRGEMYKIEDRSFFTFGGAMSVDKPFRTEGVSRWSGEEASSEDMQHARDVLEKNAYKADYIITHTLLQSIIAETPLFSHKMCRCKTARFLDEILERVTYDKWFCGHFHVDMTIQ</sequence>
<dbReference type="Gene3D" id="3.60.21.10">
    <property type="match status" value="1"/>
</dbReference>
<protein>
    <submittedName>
        <fullName evidence="2">Calcineurin-like phosphoesterase</fullName>
    </submittedName>
</protein>
<dbReference type="InterPro" id="IPR004843">
    <property type="entry name" value="Calcineurin-like_PHP"/>
</dbReference>
<evidence type="ECO:0000259" key="1">
    <source>
        <dbReference type="Pfam" id="PF00149"/>
    </source>
</evidence>
<evidence type="ECO:0000313" key="2">
    <source>
        <dbReference type="EMBL" id="SFB66523.1"/>
    </source>
</evidence>
<organism evidence="2 3">
    <name type="scientific">Ruminococcus albus</name>
    <dbReference type="NCBI Taxonomy" id="1264"/>
    <lineage>
        <taxon>Bacteria</taxon>
        <taxon>Bacillati</taxon>
        <taxon>Bacillota</taxon>
        <taxon>Clostridia</taxon>
        <taxon>Eubacteriales</taxon>
        <taxon>Oscillospiraceae</taxon>
        <taxon>Ruminococcus</taxon>
    </lineage>
</organism>
<reference evidence="2 3" key="1">
    <citation type="submission" date="2016-10" db="EMBL/GenBank/DDBJ databases">
        <authorList>
            <person name="de Groot N.N."/>
        </authorList>
    </citation>
    <scope>NUCLEOTIDE SEQUENCE [LARGE SCALE GENOMIC DNA]</scope>
    <source>
        <strain evidence="2 3">AR67</strain>
    </source>
</reference>
<dbReference type="EMBL" id="FOKQ01000001">
    <property type="protein sequence ID" value="SFB66523.1"/>
    <property type="molecule type" value="Genomic_DNA"/>
</dbReference>
<dbReference type="OrthoDB" id="9787800at2"/>
<name>A0A1I1D1N2_RUMAL</name>
<dbReference type="RefSeq" id="WP_074959526.1">
    <property type="nucleotide sequence ID" value="NZ_FOKQ01000001.1"/>
</dbReference>
<dbReference type="AlphaFoldDB" id="A0A1I1D1N2"/>
<accession>A0A1I1D1N2</accession>
<evidence type="ECO:0000313" key="3">
    <source>
        <dbReference type="Proteomes" id="UP000182192"/>
    </source>
</evidence>
<dbReference type="SUPFAM" id="SSF56300">
    <property type="entry name" value="Metallo-dependent phosphatases"/>
    <property type="match status" value="1"/>
</dbReference>
<dbReference type="GO" id="GO:0016787">
    <property type="term" value="F:hydrolase activity"/>
    <property type="evidence" value="ECO:0007669"/>
    <property type="project" value="InterPro"/>
</dbReference>